<gene>
    <name evidence="4" type="ORF">JAV76_01010</name>
</gene>
<accession>A0A934I922</accession>
<feature type="domain" description="ABC transporter" evidence="3">
    <location>
        <begin position="11"/>
        <end position="232"/>
    </location>
</feature>
<dbReference type="Gene3D" id="3.40.50.300">
    <property type="entry name" value="P-loop containing nucleotide triphosphate hydrolases"/>
    <property type="match status" value="1"/>
</dbReference>
<dbReference type="GO" id="GO:0022857">
    <property type="term" value="F:transmembrane transporter activity"/>
    <property type="evidence" value="ECO:0007669"/>
    <property type="project" value="TreeGrafter"/>
</dbReference>
<evidence type="ECO:0000313" key="4">
    <source>
        <dbReference type="EMBL" id="MBI9113588.1"/>
    </source>
</evidence>
<dbReference type="InterPro" id="IPR017871">
    <property type="entry name" value="ABC_transporter-like_CS"/>
</dbReference>
<protein>
    <submittedName>
        <fullName evidence="4">ATP-binding cassette domain-containing protein</fullName>
    </submittedName>
</protein>
<dbReference type="GO" id="GO:0005886">
    <property type="term" value="C:plasma membrane"/>
    <property type="evidence" value="ECO:0007669"/>
    <property type="project" value="TreeGrafter"/>
</dbReference>
<dbReference type="GO" id="GO:0016887">
    <property type="term" value="F:ATP hydrolysis activity"/>
    <property type="evidence" value="ECO:0007669"/>
    <property type="project" value="InterPro"/>
</dbReference>
<dbReference type="PROSITE" id="PS00211">
    <property type="entry name" value="ABC_TRANSPORTER_1"/>
    <property type="match status" value="1"/>
</dbReference>
<dbReference type="PROSITE" id="PS50893">
    <property type="entry name" value="ABC_TRANSPORTER_2"/>
    <property type="match status" value="1"/>
</dbReference>
<evidence type="ECO:0000256" key="1">
    <source>
        <dbReference type="ARBA" id="ARBA00022741"/>
    </source>
</evidence>
<dbReference type="PANTHER" id="PTHR24220">
    <property type="entry name" value="IMPORT ATP-BINDING PROTEIN"/>
    <property type="match status" value="1"/>
</dbReference>
<keyword evidence="1" id="KW-0547">Nucleotide-binding</keyword>
<sequence length="232" mass="24753">MERSSIPAPALLLVGAEVTLGEATILPAVDLRLEQGEVLALMGPSGSGKTTLLDCVVGLRTPTAGSVEVLGAGYGSMSSRERACLRRRSIGIIEQNPRLLPELDVAENVALVLVFDGMPRRRALALAREALTVVGLDGAGALRPENLSGGEAQRAALARALLSDRIELLVADEPTAALDEENVRLMTELIVGTARDRDISVLLATHDTTVAERCDRIQRMRQADDRSRASWA</sequence>
<dbReference type="EMBL" id="JAEINH010000001">
    <property type="protein sequence ID" value="MBI9113588.1"/>
    <property type="molecule type" value="Genomic_DNA"/>
</dbReference>
<dbReference type="SUPFAM" id="SSF52540">
    <property type="entry name" value="P-loop containing nucleoside triphosphate hydrolases"/>
    <property type="match status" value="1"/>
</dbReference>
<name>A0A934I922_9MICO</name>
<proteinExistence type="predicted"/>
<keyword evidence="2 4" id="KW-0067">ATP-binding</keyword>
<dbReference type="InterPro" id="IPR003593">
    <property type="entry name" value="AAA+_ATPase"/>
</dbReference>
<keyword evidence="5" id="KW-1185">Reference proteome</keyword>
<evidence type="ECO:0000313" key="5">
    <source>
        <dbReference type="Proteomes" id="UP000602087"/>
    </source>
</evidence>
<organism evidence="4 5">
    <name type="scientific">Sanguibacter suaedae</name>
    <dbReference type="NCBI Taxonomy" id="2795737"/>
    <lineage>
        <taxon>Bacteria</taxon>
        <taxon>Bacillati</taxon>
        <taxon>Actinomycetota</taxon>
        <taxon>Actinomycetes</taxon>
        <taxon>Micrococcales</taxon>
        <taxon>Sanguibacteraceae</taxon>
        <taxon>Sanguibacter</taxon>
    </lineage>
</organism>
<dbReference type="InterPro" id="IPR027417">
    <property type="entry name" value="P-loop_NTPase"/>
</dbReference>
<dbReference type="GO" id="GO:0005524">
    <property type="term" value="F:ATP binding"/>
    <property type="evidence" value="ECO:0007669"/>
    <property type="project" value="UniProtKB-KW"/>
</dbReference>
<dbReference type="Proteomes" id="UP000602087">
    <property type="component" value="Unassembled WGS sequence"/>
</dbReference>
<evidence type="ECO:0000259" key="3">
    <source>
        <dbReference type="PROSITE" id="PS50893"/>
    </source>
</evidence>
<dbReference type="InterPro" id="IPR003439">
    <property type="entry name" value="ABC_transporter-like_ATP-bd"/>
</dbReference>
<dbReference type="PANTHER" id="PTHR24220:SF659">
    <property type="entry name" value="TRANSPORTER, PUTATIVE-RELATED"/>
    <property type="match status" value="1"/>
</dbReference>
<dbReference type="SMART" id="SM00382">
    <property type="entry name" value="AAA"/>
    <property type="match status" value="1"/>
</dbReference>
<evidence type="ECO:0000256" key="2">
    <source>
        <dbReference type="ARBA" id="ARBA00022840"/>
    </source>
</evidence>
<comment type="caution">
    <text evidence="4">The sequence shown here is derived from an EMBL/GenBank/DDBJ whole genome shotgun (WGS) entry which is preliminary data.</text>
</comment>
<dbReference type="Pfam" id="PF00005">
    <property type="entry name" value="ABC_tran"/>
    <property type="match status" value="1"/>
</dbReference>
<dbReference type="RefSeq" id="WP_198732150.1">
    <property type="nucleotide sequence ID" value="NZ_JAEINH010000001.1"/>
</dbReference>
<dbReference type="AlphaFoldDB" id="A0A934I922"/>
<dbReference type="InterPro" id="IPR015854">
    <property type="entry name" value="ABC_transpr_LolD-like"/>
</dbReference>
<reference evidence="4" key="1">
    <citation type="submission" date="2020-12" db="EMBL/GenBank/DDBJ databases">
        <title>Sanguibacter suaedae sp. nov., isolated from Suaeda aralocaspica.</title>
        <authorList>
            <person name="Ma Q."/>
        </authorList>
    </citation>
    <scope>NUCLEOTIDE SEQUENCE</scope>
    <source>
        <strain evidence="4">YZGR15</strain>
    </source>
</reference>